<dbReference type="NCBIfam" id="TIGR01512">
    <property type="entry name" value="ATPase-IB2_Cd"/>
    <property type="match status" value="1"/>
</dbReference>
<organism evidence="17 18">
    <name type="scientific">Kordiimonas sediminis</name>
    <dbReference type="NCBI Taxonomy" id="1735581"/>
    <lineage>
        <taxon>Bacteria</taxon>
        <taxon>Pseudomonadati</taxon>
        <taxon>Pseudomonadota</taxon>
        <taxon>Alphaproteobacteria</taxon>
        <taxon>Kordiimonadales</taxon>
        <taxon>Kordiimonadaceae</taxon>
        <taxon>Kordiimonas</taxon>
    </lineage>
</organism>
<dbReference type="InterPro" id="IPR023298">
    <property type="entry name" value="ATPase_P-typ_TM_dom_sf"/>
</dbReference>
<name>A0A919E7C6_9PROT</name>
<dbReference type="EMBL" id="BNCI01000001">
    <property type="protein sequence ID" value="GHF19561.1"/>
    <property type="molecule type" value="Genomic_DNA"/>
</dbReference>
<keyword evidence="4 15" id="KW-1003">Cell membrane</keyword>
<evidence type="ECO:0000256" key="2">
    <source>
        <dbReference type="ARBA" id="ARBA00006024"/>
    </source>
</evidence>
<dbReference type="InterPro" id="IPR001757">
    <property type="entry name" value="P_typ_ATPase"/>
</dbReference>
<feature type="transmembrane region" description="Helical" evidence="15">
    <location>
        <begin position="201"/>
        <end position="219"/>
    </location>
</feature>
<feature type="transmembrane region" description="Helical" evidence="15">
    <location>
        <begin position="383"/>
        <end position="406"/>
    </location>
</feature>
<dbReference type="CDD" id="cd00371">
    <property type="entry name" value="HMA"/>
    <property type="match status" value="1"/>
</dbReference>
<keyword evidence="13" id="KW-0406">Ion transport</keyword>
<dbReference type="GO" id="GO:0005886">
    <property type="term" value="C:plasma membrane"/>
    <property type="evidence" value="ECO:0007669"/>
    <property type="project" value="UniProtKB-SubCell"/>
</dbReference>
<feature type="transmembrane region" description="Helical" evidence="15">
    <location>
        <begin position="106"/>
        <end position="128"/>
    </location>
</feature>
<dbReference type="SUPFAM" id="SSF55008">
    <property type="entry name" value="HMA, heavy metal-associated domain"/>
    <property type="match status" value="1"/>
</dbReference>
<sequence>MTQAMTASSKDPYVRLLSDTEAEAELHVPTMHCAACISKVERGMPEFEGVNYARANLSTKRVKVRFNPQLVSLDDVIADFDQVGFKASPFNSEKADVEGDKTAKELLIALAVAGFASANIMLFSVSVWSGGEMAEETRSLFHWISAIIAILAIAYSGRPFFRSALTALKAGGVNMDVPIALAVVLSVIASIYESYRGGELVYFEAGIMLLFFLLIGRYLDQRMRSKASDAAQNLLALKAVPATVIGEDGSQTTVPSEQVETGATVLVQTGMRLPVDGEIIKGVSDIDTSLVTGETVPVKAEVGDKVFAGTLNISAPLHVRVEGRGEDTFLAEIVRLMEVAEQGRSAFVRLADRLARSYAPVVHVLAAATFLGWWWYADDPHMALMRAVAVLIITCPCALGLAVPVVQVVASGRLLSAGILVKSEDGLERMGNVDTVVFDKTGTLTLGEMTLINGADIASRDLLMAAAIGVTSRHPLAQAVANAAGKRRIPMMDSVSEIPGSGLVGELKGKTLKLGSREHVGHVTPDAATGPELWLRIDDAAPIQFRFSDQLRPDAADVVAGLKKSGKRVILVSGDRKETVERVATEAGIDEWYGDRRPDDKIEILEKLKEDGATILMVGDGLNDAPALRAAHVSLSPSSATDVTQTASDFVFQGKSLTAVSEVLTVTHKTRRLVLENFALALGYNVIAVPLAVLGFVTPLVAAIAMSASSIVVTANALRLKMGAAK</sequence>
<dbReference type="PANTHER" id="PTHR43520">
    <property type="entry name" value="ATP7, ISOFORM B"/>
    <property type="match status" value="1"/>
</dbReference>
<feature type="transmembrane region" description="Helical" evidence="15">
    <location>
        <begin position="173"/>
        <end position="195"/>
    </location>
</feature>
<dbReference type="RefSeq" id="WP_191250995.1">
    <property type="nucleotide sequence ID" value="NZ_BNCI01000001.1"/>
</dbReference>
<evidence type="ECO:0000259" key="16">
    <source>
        <dbReference type="PROSITE" id="PS50846"/>
    </source>
</evidence>
<evidence type="ECO:0000313" key="18">
    <source>
        <dbReference type="Proteomes" id="UP000630923"/>
    </source>
</evidence>
<evidence type="ECO:0000256" key="8">
    <source>
        <dbReference type="ARBA" id="ARBA00022741"/>
    </source>
</evidence>
<dbReference type="AlphaFoldDB" id="A0A919E7C6"/>
<keyword evidence="5" id="KW-0597">Phosphoprotein</keyword>
<evidence type="ECO:0000256" key="14">
    <source>
        <dbReference type="ARBA" id="ARBA00023136"/>
    </source>
</evidence>
<reference evidence="17" key="2">
    <citation type="submission" date="2020-09" db="EMBL/GenBank/DDBJ databases">
        <authorList>
            <person name="Sun Q."/>
            <person name="Kim S."/>
        </authorList>
    </citation>
    <scope>NUCLEOTIDE SEQUENCE</scope>
    <source>
        <strain evidence="17">KCTC 42590</strain>
    </source>
</reference>
<keyword evidence="12 15" id="KW-1133">Transmembrane helix</keyword>
<dbReference type="Gene3D" id="3.30.70.100">
    <property type="match status" value="1"/>
</dbReference>
<evidence type="ECO:0000256" key="5">
    <source>
        <dbReference type="ARBA" id="ARBA00022553"/>
    </source>
</evidence>
<dbReference type="NCBIfam" id="TIGR01511">
    <property type="entry name" value="ATPase-IB1_Cu"/>
    <property type="match status" value="1"/>
</dbReference>
<dbReference type="PROSITE" id="PS00154">
    <property type="entry name" value="ATPASE_E1_E2"/>
    <property type="match status" value="1"/>
</dbReference>
<keyword evidence="9 15" id="KW-0067">ATP-binding</keyword>
<dbReference type="InterPro" id="IPR006121">
    <property type="entry name" value="HMA_dom"/>
</dbReference>
<evidence type="ECO:0000256" key="15">
    <source>
        <dbReference type="RuleBase" id="RU362081"/>
    </source>
</evidence>
<dbReference type="Pfam" id="PF00403">
    <property type="entry name" value="HMA"/>
    <property type="match status" value="1"/>
</dbReference>
<dbReference type="InterPro" id="IPR036412">
    <property type="entry name" value="HAD-like_sf"/>
</dbReference>
<dbReference type="GO" id="GO:0005507">
    <property type="term" value="F:copper ion binding"/>
    <property type="evidence" value="ECO:0007669"/>
    <property type="project" value="TreeGrafter"/>
</dbReference>
<protein>
    <submittedName>
        <fullName evidence="17">Copper-translocating P-type ATPase</fullName>
    </submittedName>
</protein>
<keyword evidence="11" id="KW-1278">Translocase</keyword>
<dbReference type="SUPFAM" id="SSF56784">
    <property type="entry name" value="HAD-like"/>
    <property type="match status" value="1"/>
</dbReference>
<comment type="caution">
    <text evidence="17">The sequence shown here is derived from an EMBL/GenBank/DDBJ whole genome shotgun (WGS) entry which is preliminary data.</text>
</comment>
<keyword evidence="10" id="KW-0460">Magnesium</keyword>
<feature type="transmembrane region" description="Helical" evidence="15">
    <location>
        <begin position="358"/>
        <end position="377"/>
    </location>
</feature>
<dbReference type="Pfam" id="PF00122">
    <property type="entry name" value="E1-E2_ATPase"/>
    <property type="match status" value="1"/>
</dbReference>
<dbReference type="Pfam" id="PF00702">
    <property type="entry name" value="Hydrolase"/>
    <property type="match status" value="1"/>
</dbReference>
<dbReference type="Gene3D" id="1.20.1110.10">
    <property type="entry name" value="Calcium-transporting ATPase, transmembrane domain"/>
    <property type="match status" value="1"/>
</dbReference>
<dbReference type="Gene3D" id="3.40.50.1000">
    <property type="entry name" value="HAD superfamily/HAD-like"/>
    <property type="match status" value="1"/>
</dbReference>
<dbReference type="PRINTS" id="PR00943">
    <property type="entry name" value="CUATPASE"/>
</dbReference>
<keyword evidence="18" id="KW-1185">Reference proteome</keyword>
<keyword evidence="3" id="KW-0813">Transport</keyword>
<evidence type="ECO:0000256" key="3">
    <source>
        <dbReference type="ARBA" id="ARBA00022448"/>
    </source>
</evidence>
<proteinExistence type="inferred from homology"/>
<dbReference type="GO" id="GO:0043682">
    <property type="term" value="F:P-type divalent copper transporter activity"/>
    <property type="evidence" value="ECO:0007669"/>
    <property type="project" value="TreeGrafter"/>
</dbReference>
<evidence type="ECO:0000256" key="6">
    <source>
        <dbReference type="ARBA" id="ARBA00022692"/>
    </source>
</evidence>
<dbReference type="Proteomes" id="UP000630923">
    <property type="component" value="Unassembled WGS sequence"/>
</dbReference>
<dbReference type="PRINTS" id="PR00119">
    <property type="entry name" value="CATATPASE"/>
</dbReference>
<dbReference type="SUPFAM" id="SSF81665">
    <property type="entry name" value="Calcium ATPase, transmembrane domain M"/>
    <property type="match status" value="1"/>
</dbReference>
<evidence type="ECO:0000256" key="4">
    <source>
        <dbReference type="ARBA" id="ARBA00022475"/>
    </source>
</evidence>
<dbReference type="GO" id="GO:0055070">
    <property type="term" value="P:copper ion homeostasis"/>
    <property type="evidence" value="ECO:0007669"/>
    <property type="project" value="TreeGrafter"/>
</dbReference>
<dbReference type="InterPro" id="IPR023214">
    <property type="entry name" value="HAD_sf"/>
</dbReference>
<dbReference type="PANTHER" id="PTHR43520:SF5">
    <property type="entry name" value="CATION-TRANSPORTING P-TYPE ATPASE-RELATED"/>
    <property type="match status" value="1"/>
</dbReference>
<keyword evidence="14 15" id="KW-0472">Membrane</keyword>
<evidence type="ECO:0000256" key="13">
    <source>
        <dbReference type="ARBA" id="ARBA00023065"/>
    </source>
</evidence>
<gene>
    <name evidence="17" type="ORF">GCM10017044_12830</name>
</gene>
<evidence type="ECO:0000313" key="17">
    <source>
        <dbReference type="EMBL" id="GHF19561.1"/>
    </source>
</evidence>
<feature type="domain" description="HMA" evidence="16">
    <location>
        <begin position="22"/>
        <end position="88"/>
    </location>
</feature>
<accession>A0A919E7C6</accession>
<evidence type="ECO:0000256" key="9">
    <source>
        <dbReference type="ARBA" id="ARBA00022840"/>
    </source>
</evidence>
<dbReference type="NCBIfam" id="TIGR01494">
    <property type="entry name" value="ATPase_P-type"/>
    <property type="match status" value="1"/>
</dbReference>
<dbReference type="Gene3D" id="3.40.1110.10">
    <property type="entry name" value="Calcium-transporting ATPase, cytoplasmic domain N"/>
    <property type="match status" value="1"/>
</dbReference>
<comment type="similarity">
    <text evidence="2 15">Belongs to the cation transport ATPase (P-type) (TC 3.A.3) family. Type IB subfamily.</text>
</comment>
<keyword evidence="6 15" id="KW-0812">Transmembrane</keyword>
<dbReference type="InterPro" id="IPR018303">
    <property type="entry name" value="ATPase_P-typ_P_site"/>
</dbReference>
<comment type="subcellular location">
    <subcellularLocation>
        <location evidence="1">Cell membrane</location>
        <topology evidence="1">Multi-pass membrane protein</topology>
    </subcellularLocation>
</comment>
<evidence type="ECO:0000256" key="7">
    <source>
        <dbReference type="ARBA" id="ARBA00022723"/>
    </source>
</evidence>
<keyword evidence="7 15" id="KW-0479">Metal-binding</keyword>
<evidence type="ECO:0000256" key="1">
    <source>
        <dbReference type="ARBA" id="ARBA00004651"/>
    </source>
</evidence>
<dbReference type="InterPro" id="IPR036163">
    <property type="entry name" value="HMA_dom_sf"/>
</dbReference>
<dbReference type="PROSITE" id="PS50846">
    <property type="entry name" value="HMA_2"/>
    <property type="match status" value="1"/>
</dbReference>
<reference evidence="17" key="1">
    <citation type="journal article" date="2014" name="Int. J. Syst. Evol. Microbiol.">
        <title>Complete genome sequence of Corynebacterium casei LMG S-19264T (=DSM 44701T), isolated from a smear-ripened cheese.</title>
        <authorList>
            <consortium name="US DOE Joint Genome Institute (JGI-PGF)"/>
            <person name="Walter F."/>
            <person name="Albersmeier A."/>
            <person name="Kalinowski J."/>
            <person name="Ruckert C."/>
        </authorList>
    </citation>
    <scope>NUCLEOTIDE SEQUENCE</scope>
    <source>
        <strain evidence="17">KCTC 42590</strain>
    </source>
</reference>
<dbReference type="GO" id="GO:0016887">
    <property type="term" value="F:ATP hydrolysis activity"/>
    <property type="evidence" value="ECO:0007669"/>
    <property type="project" value="InterPro"/>
</dbReference>
<dbReference type="InterPro" id="IPR027256">
    <property type="entry name" value="P-typ_ATPase_IB"/>
</dbReference>
<dbReference type="Gene3D" id="2.70.150.10">
    <property type="entry name" value="Calcium-transporting ATPase, cytoplasmic transduction domain A"/>
    <property type="match status" value="1"/>
</dbReference>
<keyword evidence="8 15" id="KW-0547">Nucleotide-binding</keyword>
<dbReference type="NCBIfam" id="TIGR01525">
    <property type="entry name" value="ATPase-IB_hvy"/>
    <property type="match status" value="1"/>
</dbReference>
<evidence type="ECO:0000256" key="11">
    <source>
        <dbReference type="ARBA" id="ARBA00022967"/>
    </source>
</evidence>
<dbReference type="FunFam" id="2.70.150.10:FF:000002">
    <property type="entry name" value="Copper-transporting ATPase 1, putative"/>
    <property type="match status" value="1"/>
</dbReference>
<evidence type="ECO:0000256" key="12">
    <source>
        <dbReference type="ARBA" id="ARBA00022989"/>
    </source>
</evidence>
<feature type="transmembrane region" description="Helical" evidence="15">
    <location>
        <begin position="140"/>
        <end position="161"/>
    </location>
</feature>
<dbReference type="InterPro" id="IPR008250">
    <property type="entry name" value="ATPase_P-typ_transduc_dom_A_sf"/>
</dbReference>
<feature type="transmembrane region" description="Helical" evidence="15">
    <location>
        <begin position="673"/>
        <end position="694"/>
    </location>
</feature>
<dbReference type="GO" id="GO:0005524">
    <property type="term" value="F:ATP binding"/>
    <property type="evidence" value="ECO:0007669"/>
    <property type="project" value="UniProtKB-UniRule"/>
</dbReference>
<evidence type="ECO:0000256" key="10">
    <source>
        <dbReference type="ARBA" id="ARBA00022842"/>
    </source>
</evidence>
<dbReference type="SUPFAM" id="SSF81653">
    <property type="entry name" value="Calcium ATPase, transduction domain A"/>
    <property type="match status" value="1"/>
</dbReference>
<feature type="transmembrane region" description="Helical" evidence="15">
    <location>
        <begin position="700"/>
        <end position="718"/>
    </location>
</feature>
<dbReference type="InterPro" id="IPR059000">
    <property type="entry name" value="ATPase_P-type_domA"/>
</dbReference>
<dbReference type="InterPro" id="IPR023299">
    <property type="entry name" value="ATPase_P-typ_cyto_dom_N"/>
</dbReference>